<evidence type="ECO:0000313" key="1">
    <source>
        <dbReference type="EMBL" id="VVC32208.1"/>
    </source>
</evidence>
<reference evidence="1 2" key="1">
    <citation type="submission" date="2019-08" db="EMBL/GenBank/DDBJ databases">
        <authorList>
            <person name="Alioto T."/>
            <person name="Alioto T."/>
            <person name="Gomez Garrido J."/>
        </authorList>
    </citation>
    <scope>NUCLEOTIDE SEQUENCE [LARGE SCALE GENOMIC DNA]</scope>
</reference>
<dbReference type="AlphaFoldDB" id="A0A5E4MLA0"/>
<name>A0A5E4MLA0_9HEMI</name>
<protein>
    <submittedName>
        <fullName evidence="1">Uncharacterized protein</fullName>
    </submittedName>
</protein>
<evidence type="ECO:0000313" key="2">
    <source>
        <dbReference type="Proteomes" id="UP000325440"/>
    </source>
</evidence>
<gene>
    <name evidence="1" type="ORF">CINCED_3A001514</name>
</gene>
<dbReference type="Proteomes" id="UP000325440">
    <property type="component" value="Unassembled WGS sequence"/>
</dbReference>
<dbReference type="EMBL" id="CABPRJ010000954">
    <property type="protein sequence ID" value="VVC32208.1"/>
    <property type="molecule type" value="Genomic_DNA"/>
</dbReference>
<accession>A0A5E4MLA0</accession>
<organism evidence="1 2">
    <name type="scientific">Cinara cedri</name>
    <dbReference type="NCBI Taxonomy" id="506608"/>
    <lineage>
        <taxon>Eukaryota</taxon>
        <taxon>Metazoa</taxon>
        <taxon>Ecdysozoa</taxon>
        <taxon>Arthropoda</taxon>
        <taxon>Hexapoda</taxon>
        <taxon>Insecta</taxon>
        <taxon>Pterygota</taxon>
        <taxon>Neoptera</taxon>
        <taxon>Paraneoptera</taxon>
        <taxon>Hemiptera</taxon>
        <taxon>Sternorrhyncha</taxon>
        <taxon>Aphidomorpha</taxon>
        <taxon>Aphidoidea</taxon>
        <taxon>Aphididae</taxon>
        <taxon>Lachninae</taxon>
        <taxon>Cinara</taxon>
    </lineage>
</organism>
<sequence>MNRLKQPKELQSEKDWLKWKNGCDIYLLTSGSSKLLDEEKIVVLLHYMGQESGNIYVTLEGKLK</sequence>
<keyword evidence="2" id="KW-1185">Reference proteome</keyword>
<proteinExistence type="predicted"/>